<dbReference type="PROSITE" id="PS51257">
    <property type="entry name" value="PROKAR_LIPOPROTEIN"/>
    <property type="match status" value="1"/>
</dbReference>
<dbReference type="Gene3D" id="3.90.640.20">
    <property type="entry name" value="Heat-shock cognate protein, ATPase"/>
    <property type="match status" value="1"/>
</dbReference>
<keyword evidence="2" id="KW-0732">Signal</keyword>
<evidence type="ECO:0000313" key="4">
    <source>
        <dbReference type="EMBL" id="HJB13979.1"/>
    </source>
</evidence>
<reference evidence="4" key="2">
    <citation type="submission" date="2021-04" db="EMBL/GenBank/DDBJ databases">
        <authorList>
            <person name="Gilroy R."/>
        </authorList>
    </citation>
    <scope>NUCLEOTIDE SEQUENCE</scope>
    <source>
        <strain evidence="4">ChiBcec18-1249</strain>
    </source>
</reference>
<dbReference type="AlphaFoldDB" id="A0A9D2LJP3"/>
<feature type="chain" id="PRO_5039505782" evidence="2">
    <location>
        <begin position="19"/>
        <end position="311"/>
    </location>
</feature>
<accession>A0A9D2LJP3</accession>
<dbReference type="EMBL" id="DWZJ01000088">
    <property type="protein sequence ID" value="HJB13979.1"/>
    <property type="molecule type" value="Genomic_DNA"/>
</dbReference>
<feature type="signal peptide" evidence="2">
    <location>
        <begin position="1"/>
        <end position="18"/>
    </location>
</feature>
<dbReference type="Proteomes" id="UP000823824">
    <property type="component" value="Unassembled WGS sequence"/>
</dbReference>
<reference evidence="4" key="1">
    <citation type="journal article" date="2021" name="PeerJ">
        <title>Extensive microbial diversity within the chicken gut microbiome revealed by metagenomics and culture.</title>
        <authorList>
            <person name="Gilroy R."/>
            <person name="Ravi A."/>
            <person name="Getino M."/>
            <person name="Pursley I."/>
            <person name="Horton D.L."/>
            <person name="Alikhan N.F."/>
            <person name="Baker D."/>
            <person name="Gharbi K."/>
            <person name="Hall N."/>
            <person name="Watson M."/>
            <person name="Adriaenssens E.M."/>
            <person name="Foster-Nyarko E."/>
            <person name="Jarju S."/>
            <person name="Secka A."/>
            <person name="Antonio M."/>
            <person name="Oren A."/>
            <person name="Chaudhuri R.R."/>
            <person name="La Ragione R."/>
            <person name="Hildebrand F."/>
            <person name="Pallen M.J."/>
        </authorList>
    </citation>
    <scope>NUCLEOTIDE SEQUENCE</scope>
    <source>
        <strain evidence="4">ChiBcec18-1249</strain>
    </source>
</reference>
<feature type="compositionally biased region" description="Low complexity" evidence="1">
    <location>
        <begin position="32"/>
        <end position="45"/>
    </location>
</feature>
<feature type="region of interest" description="Disordered" evidence="1">
    <location>
        <begin position="21"/>
        <end position="45"/>
    </location>
</feature>
<sequence length="311" mass="33582">MKRMIALLLMMCTLTACASGAPEAADPPETPPAETAPKEQAAAPESIEGTATFSQAAPEQLSYAVELETLADSAKAEDGTELAVRTYVLPRMSVEREDGTAVTEAATPEEETALAAAGTFNSQFESWAASDNFDEITSWAEEERVFRVESGLAWHPYSLELTCEVYQTDRLVSVRAEYYSNTGGAHPNTVLLAWNFDLTTGQFFAPELLASDGQAFSQAVLDVLLEQSRETAASYDLAPEEFFWANYAEILSGWSSYAVSFDETGMTVGFSPYELASYAAGAQVYHLDYDQIAGYLSGHGLTVLGLSAGEK</sequence>
<name>A0A9D2LJP3_9FIRM</name>
<dbReference type="Pfam" id="PF13739">
    <property type="entry name" value="PdaC"/>
    <property type="match status" value="1"/>
</dbReference>
<evidence type="ECO:0000256" key="1">
    <source>
        <dbReference type="SAM" id="MobiDB-lite"/>
    </source>
</evidence>
<proteinExistence type="predicted"/>
<gene>
    <name evidence="4" type="ORF">H9787_09755</name>
</gene>
<dbReference type="InterPro" id="IPR037126">
    <property type="entry name" value="PdaC/RsiV-like_sf"/>
</dbReference>
<evidence type="ECO:0000259" key="3">
    <source>
        <dbReference type="Pfam" id="PF13739"/>
    </source>
</evidence>
<protein>
    <submittedName>
        <fullName evidence="4">DUF4163 domain-containing protein</fullName>
    </submittedName>
</protein>
<dbReference type="InterPro" id="IPR025303">
    <property type="entry name" value="PdaC"/>
</dbReference>
<organism evidence="4 5">
    <name type="scientific">Candidatus Oscillibacter excrementigallinarum</name>
    <dbReference type="NCBI Taxonomy" id="2838716"/>
    <lineage>
        <taxon>Bacteria</taxon>
        <taxon>Bacillati</taxon>
        <taxon>Bacillota</taxon>
        <taxon>Clostridia</taxon>
        <taxon>Eubacteriales</taxon>
        <taxon>Oscillospiraceae</taxon>
        <taxon>Oscillibacter</taxon>
    </lineage>
</organism>
<evidence type="ECO:0000313" key="5">
    <source>
        <dbReference type="Proteomes" id="UP000823824"/>
    </source>
</evidence>
<feature type="domain" description="Deacetylase PdaC" evidence="3">
    <location>
        <begin position="146"/>
        <end position="189"/>
    </location>
</feature>
<evidence type="ECO:0000256" key="2">
    <source>
        <dbReference type="SAM" id="SignalP"/>
    </source>
</evidence>
<comment type="caution">
    <text evidence="4">The sequence shown here is derived from an EMBL/GenBank/DDBJ whole genome shotgun (WGS) entry which is preliminary data.</text>
</comment>
<dbReference type="Gene3D" id="3.30.565.40">
    <property type="entry name" value="Fervidobacterium nodosum Rt17-B1 like"/>
    <property type="match status" value="1"/>
</dbReference>